<name>A0ABT2FQZ1_9GAMM</name>
<sequence length="67" mass="7299">MAATLPLALDHQLLNDSKLKVSYILAQEDDGLFANSQLAPKMCGKTSSQPFSVHSSPPNANEWVCLR</sequence>
<reference evidence="2" key="1">
    <citation type="submission" date="2023-07" db="EMBL/GenBank/DDBJ databases">
        <title>Shewanella mangrovi sp. nov., an acetaldehyde- degrading bacterium isolated from mangrove sediment.</title>
        <authorList>
            <person name="Liu Y."/>
        </authorList>
    </citation>
    <scope>NUCLEOTIDE SEQUENCE [LARGE SCALE GENOMIC DNA]</scope>
    <source>
        <strain evidence="2">C32</strain>
    </source>
</reference>
<proteinExistence type="predicted"/>
<comment type="caution">
    <text evidence="1">The sequence shown here is derived from an EMBL/GenBank/DDBJ whole genome shotgun (WGS) entry which is preliminary data.</text>
</comment>
<dbReference type="Proteomes" id="UP001201549">
    <property type="component" value="Unassembled WGS sequence"/>
</dbReference>
<dbReference type="EMBL" id="JAKOGG010000175">
    <property type="protein sequence ID" value="MCS4558768.1"/>
    <property type="molecule type" value="Genomic_DNA"/>
</dbReference>
<gene>
    <name evidence="1" type="ORF">L9G74_20310</name>
</gene>
<evidence type="ECO:0000313" key="2">
    <source>
        <dbReference type="Proteomes" id="UP001201549"/>
    </source>
</evidence>
<organism evidence="1 2">
    <name type="scientific">Shewanella electrica</name>
    <dbReference type="NCBI Taxonomy" id="515560"/>
    <lineage>
        <taxon>Bacteria</taxon>
        <taxon>Pseudomonadati</taxon>
        <taxon>Pseudomonadota</taxon>
        <taxon>Gammaproteobacteria</taxon>
        <taxon>Alteromonadales</taxon>
        <taxon>Shewanellaceae</taxon>
        <taxon>Shewanella</taxon>
    </lineage>
</organism>
<evidence type="ECO:0000313" key="1">
    <source>
        <dbReference type="EMBL" id="MCS4558768.1"/>
    </source>
</evidence>
<accession>A0ABT2FQZ1</accession>
<keyword evidence="2" id="KW-1185">Reference proteome</keyword>
<protein>
    <submittedName>
        <fullName evidence="1">Uncharacterized protein</fullName>
    </submittedName>
</protein>
<dbReference type="RefSeq" id="WP_238898576.1">
    <property type="nucleotide sequence ID" value="NZ_JAKOGG010000175.1"/>
</dbReference>
<feature type="non-terminal residue" evidence="1">
    <location>
        <position position="67"/>
    </location>
</feature>